<name>A0A8A7KBW1_9FIRM</name>
<dbReference type="InterPro" id="IPR011611">
    <property type="entry name" value="PfkB_dom"/>
</dbReference>
<feature type="binding site" evidence="12">
    <location>
        <position position="255"/>
    </location>
    <ligand>
        <name>substrate</name>
    </ligand>
</feature>
<comment type="function">
    <text evidence="12">Catalyzes the phosphorylation of ribose at O-5 in a reaction requiring ATP and magnesium. The resulting D-ribose-5-phosphate can then be used either for sythesis of nucleotides, histidine, and tryptophan, or as a component of the pentose phosphate pathway.</text>
</comment>
<feature type="binding site" evidence="12">
    <location>
        <position position="142"/>
    </location>
    <ligand>
        <name>substrate</name>
    </ligand>
</feature>
<evidence type="ECO:0000256" key="1">
    <source>
        <dbReference type="ARBA" id="ARBA00005380"/>
    </source>
</evidence>
<comment type="pathway">
    <text evidence="12">Carbohydrate metabolism; D-ribose degradation; D-ribose 5-phosphate from beta-D-ribopyranose: step 2/2.</text>
</comment>
<dbReference type="EMBL" id="CP046640">
    <property type="protein sequence ID" value="QTL97058.1"/>
    <property type="molecule type" value="Genomic_DNA"/>
</dbReference>
<evidence type="ECO:0000256" key="8">
    <source>
        <dbReference type="ARBA" id="ARBA00022840"/>
    </source>
</evidence>
<dbReference type="GO" id="GO:0005524">
    <property type="term" value="F:ATP binding"/>
    <property type="evidence" value="ECO:0007669"/>
    <property type="project" value="UniProtKB-UniRule"/>
</dbReference>
<dbReference type="Proteomes" id="UP000665020">
    <property type="component" value="Chromosome"/>
</dbReference>
<dbReference type="HAMAP" id="MF_01987">
    <property type="entry name" value="Ribokinase"/>
    <property type="match status" value="1"/>
</dbReference>
<dbReference type="Pfam" id="PF00294">
    <property type="entry name" value="PfkB"/>
    <property type="match status" value="1"/>
</dbReference>
<dbReference type="EC" id="2.7.1.15" evidence="2 12"/>
<evidence type="ECO:0000256" key="3">
    <source>
        <dbReference type="ARBA" id="ARBA00016943"/>
    </source>
</evidence>
<proteinExistence type="inferred from homology"/>
<dbReference type="GO" id="GO:0005829">
    <property type="term" value="C:cytosol"/>
    <property type="evidence" value="ECO:0007669"/>
    <property type="project" value="TreeGrafter"/>
</dbReference>
<accession>A0A8A7KBW1</accession>
<dbReference type="GO" id="GO:0004747">
    <property type="term" value="F:ribokinase activity"/>
    <property type="evidence" value="ECO:0007669"/>
    <property type="project" value="UniProtKB-UniRule"/>
</dbReference>
<protein>
    <recommendedName>
        <fullName evidence="3 12">Ribokinase</fullName>
        <shortName evidence="12">RK</shortName>
        <ecNumber evidence="2 12">2.7.1.15</ecNumber>
    </recommendedName>
</protein>
<feature type="binding site" evidence="12">
    <location>
        <position position="290"/>
    </location>
    <ligand>
        <name>K(+)</name>
        <dbReference type="ChEBI" id="CHEBI:29103"/>
    </ligand>
</feature>
<dbReference type="InterPro" id="IPR029056">
    <property type="entry name" value="Ribokinase-like"/>
</dbReference>
<keyword evidence="12" id="KW-0963">Cytoplasm</keyword>
<comment type="catalytic activity">
    <reaction evidence="12">
        <text>D-ribose + ATP = D-ribose 5-phosphate + ADP + H(+)</text>
        <dbReference type="Rhea" id="RHEA:13697"/>
        <dbReference type="ChEBI" id="CHEBI:15378"/>
        <dbReference type="ChEBI" id="CHEBI:30616"/>
        <dbReference type="ChEBI" id="CHEBI:47013"/>
        <dbReference type="ChEBI" id="CHEBI:78346"/>
        <dbReference type="ChEBI" id="CHEBI:456216"/>
        <dbReference type="EC" id="2.7.1.15"/>
    </reaction>
</comment>
<keyword evidence="7 12" id="KW-0418">Kinase</keyword>
<evidence type="ECO:0000313" key="14">
    <source>
        <dbReference type="EMBL" id="QTL97058.1"/>
    </source>
</evidence>
<feature type="binding site" evidence="12">
    <location>
        <position position="288"/>
    </location>
    <ligand>
        <name>K(+)</name>
        <dbReference type="ChEBI" id="CHEBI:29103"/>
    </ligand>
</feature>
<feature type="binding site" evidence="12">
    <location>
        <begin position="42"/>
        <end position="46"/>
    </location>
    <ligand>
        <name>substrate</name>
    </ligand>
</feature>
<evidence type="ECO:0000256" key="9">
    <source>
        <dbReference type="ARBA" id="ARBA00022842"/>
    </source>
</evidence>
<feature type="binding site" evidence="12">
    <location>
        <position position="186"/>
    </location>
    <ligand>
        <name>ATP</name>
        <dbReference type="ChEBI" id="CHEBI:30616"/>
    </ligand>
</feature>
<comment type="activity regulation">
    <text evidence="12">Activated by a monovalent cation that binds near, but not in, the active site. The most likely occupant of the site in vivo is potassium. Ion binding induces a conformational change that may alter substrate affinity.</text>
</comment>
<feature type="binding site" evidence="12">
    <location>
        <position position="249"/>
    </location>
    <ligand>
        <name>K(+)</name>
        <dbReference type="ChEBI" id="CHEBI:29103"/>
    </ligand>
</feature>
<keyword evidence="15" id="KW-1185">Reference proteome</keyword>
<dbReference type="PANTHER" id="PTHR10584">
    <property type="entry name" value="SUGAR KINASE"/>
    <property type="match status" value="1"/>
</dbReference>
<feature type="binding site" evidence="12">
    <location>
        <position position="251"/>
    </location>
    <ligand>
        <name>K(+)</name>
        <dbReference type="ChEBI" id="CHEBI:29103"/>
    </ligand>
</feature>
<dbReference type="PROSITE" id="PS00583">
    <property type="entry name" value="PFKB_KINASES_1"/>
    <property type="match status" value="1"/>
</dbReference>
<organism evidence="14 15">
    <name type="scientific">Iocasia fonsfrigidae</name>
    <dbReference type="NCBI Taxonomy" id="2682810"/>
    <lineage>
        <taxon>Bacteria</taxon>
        <taxon>Bacillati</taxon>
        <taxon>Bacillota</taxon>
        <taxon>Clostridia</taxon>
        <taxon>Halanaerobiales</taxon>
        <taxon>Halanaerobiaceae</taxon>
        <taxon>Iocasia</taxon>
    </lineage>
</organism>
<keyword evidence="5 12" id="KW-0479">Metal-binding</keyword>
<dbReference type="KEGG" id="ifn:GM661_03230"/>
<comment type="caution">
    <text evidence="12">Lacks conserved residue(s) required for the propagation of feature annotation.</text>
</comment>
<dbReference type="CDD" id="cd01174">
    <property type="entry name" value="ribokinase"/>
    <property type="match status" value="1"/>
</dbReference>
<gene>
    <name evidence="12" type="primary">rbsK</name>
    <name evidence="14" type="ORF">GM661_03230</name>
</gene>
<keyword evidence="11 12" id="KW-0119">Carbohydrate metabolism</keyword>
<evidence type="ECO:0000256" key="10">
    <source>
        <dbReference type="ARBA" id="ARBA00022958"/>
    </source>
</evidence>
<evidence type="ECO:0000256" key="4">
    <source>
        <dbReference type="ARBA" id="ARBA00022679"/>
    </source>
</evidence>
<feature type="binding site" evidence="12">
    <location>
        <position position="294"/>
    </location>
    <ligand>
        <name>K(+)</name>
        <dbReference type="ChEBI" id="CHEBI:29103"/>
    </ligand>
</feature>
<evidence type="ECO:0000256" key="11">
    <source>
        <dbReference type="ARBA" id="ARBA00023277"/>
    </source>
</evidence>
<dbReference type="RefSeq" id="WP_230868720.1">
    <property type="nucleotide sequence ID" value="NZ_CP046640.1"/>
</dbReference>
<comment type="similarity">
    <text evidence="1">Belongs to the carbohydrate kinase pfkB family.</text>
</comment>
<evidence type="ECO:0000256" key="12">
    <source>
        <dbReference type="HAMAP-Rule" id="MF_01987"/>
    </source>
</evidence>
<feature type="active site" description="Proton acceptor" evidence="12">
    <location>
        <position position="255"/>
    </location>
</feature>
<feature type="binding site" evidence="12">
    <location>
        <begin position="13"/>
        <end position="15"/>
    </location>
    <ligand>
        <name>substrate</name>
    </ligand>
</feature>
<evidence type="ECO:0000313" key="15">
    <source>
        <dbReference type="Proteomes" id="UP000665020"/>
    </source>
</evidence>
<dbReference type="Gene3D" id="3.40.1190.20">
    <property type="match status" value="1"/>
</dbReference>
<keyword evidence="10 12" id="KW-0630">Potassium</keyword>
<dbReference type="InterPro" id="IPR011877">
    <property type="entry name" value="Ribokinase"/>
</dbReference>
<feature type="domain" description="Carbohydrate kinase PfkB" evidence="13">
    <location>
        <begin position="5"/>
        <end position="297"/>
    </location>
</feature>
<comment type="cofactor">
    <cofactor evidence="12">
        <name>Mg(2+)</name>
        <dbReference type="ChEBI" id="CHEBI:18420"/>
    </cofactor>
    <text evidence="12">Requires a divalent cation, most likely magnesium in vivo, as an electrophilic catalyst to aid phosphoryl group transfer. It is the chelate of the metal and the nucleotide that is the actual substrate.</text>
</comment>
<evidence type="ECO:0000256" key="2">
    <source>
        <dbReference type="ARBA" id="ARBA00012035"/>
    </source>
</evidence>
<sequence>MSKPNILVVGSINMDLMIYGVPKIPKYGETVFCDNYSYVPGGKGANQALAVALQGANSTMVGRVGNDENGHIIKRELENSGVNTDYIIVDKKTQTGLDPILVNNTGKYVSYVVLGGNNCLQPVDLENALKDNEYDMLIMQLEMPLEMVYKTYELATKRKIPVFLDAGPATTISFERLKGIYIISPNEAETEALTGITIDTEKRARKAARLLYEEIQAVYVILKMGSRGVLLYDGKEAKMIPAFKINAIDSTGAGDTFGATLAVQLCKGVEINKAIVISQAAAGICVSRKGAQPSIPSEKEVNDYLQKHNPDFERSIL</sequence>
<dbReference type="UniPathway" id="UPA00916">
    <property type="reaction ID" value="UER00889"/>
</dbReference>
<dbReference type="PRINTS" id="PR00990">
    <property type="entry name" value="RIBOKINASE"/>
</dbReference>
<feature type="binding site" evidence="12">
    <location>
        <begin position="254"/>
        <end position="255"/>
    </location>
    <ligand>
        <name>ATP</name>
        <dbReference type="ChEBI" id="CHEBI:30616"/>
    </ligand>
</feature>
<dbReference type="PANTHER" id="PTHR10584:SF166">
    <property type="entry name" value="RIBOKINASE"/>
    <property type="match status" value="1"/>
</dbReference>
<evidence type="ECO:0000256" key="5">
    <source>
        <dbReference type="ARBA" id="ARBA00022723"/>
    </source>
</evidence>
<dbReference type="GO" id="GO:0046872">
    <property type="term" value="F:metal ion binding"/>
    <property type="evidence" value="ECO:0007669"/>
    <property type="project" value="UniProtKB-KW"/>
</dbReference>
<keyword evidence="4 12" id="KW-0808">Transferase</keyword>
<feature type="binding site" evidence="12">
    <location>
        <begin position="223"/>
        <end position="228"/>
    </location>
    <ligand>
        <name>ATP</name>
        <dbReference type="ChEBI" id="CHEBI:30616"/>
    </ligand>
</feature>
<reference evidence="14" key="1">
    <citation type="submission" date="2019-12" db="EMBL/GenBank/DDBJ databases">
        <authorList>
            <person name="zhang j."/>
            <person name="sun C.M."/>
        </authorList>
    </citation>
    <scope>NUCLEOTIDE SEQUENCE</scope>
    <source>
        <strain evidence="14">NS-1</strain>
    </source>
</reference>
<dbReference type="AlphaFoldDB" id="A0A8A7KBW1"/>
<evidence type="ECO:0000256" key="7">
    <source>
        <dbReference type="ARBA" id="ARBA00022777"/>
    </source>
</evidence>
<keyword evidence="9 12" id="KW-0460">Magnesium</keyword>
<evidence type="ECO:0000259" key="13">
    <source>
        <dbReference type="Pfam" id="PF00294"/>
    </source>
</evidence>
<keyword evidence="8 12" id="KW-0067">ATP-binding</keyword>
<comment type="subunit">
    <text evidence="12">Homodimer.</text>
</comment>
<feature type="binding site" evidence="12">
    <location>
        <position position="285"/>
    </location>
    <ligand>
        <name>K(+)</name>
        <dbReference type="ChEBI" id="CHEBI:29103"/>
    </ligand>
</feature>
<keyword evidence="6 12" id="KW-0547">Nucleotide-binding</keyword>
<dbReference type="GO" id="GO:0019303">
    <property type="term" value="P:D-ribose catabolic process"/>
    <property type="evidence" value="ECO:0007669"/>
    <property type="project" value="UniProtKB-UniRule"/>
</dbReference>
<comment type="subcellular location">
    <subcellularLocation>
        <location evidence="12">Cytoplasm</location>
    </subcellularLocation>
</comment>
<comment type="similarity">
    <text evidence="12">Belongs to the carbohydrate kinase PfkB family. Ribokinase subfamily.</text>
</comment>
<dbReference type="InterPro" id="IPR002173">
    <property type="entry name" value="Carboh/pur_kinase_PfkB_CS"/>
</dbReference>
<dbReference type="InterPro" id="IPR002139">
    <property type="entry name" value="Ribo/fructo_kinase"/>
</dbReference>
<evidence type="ECO:0000256" key="6">
    <source>
        <dbReference type="ARBA" id="ARBA00022741"/>
    </source>
</evidence>
<dbReference type="SUPFAM" id="SSF53613">
    <property type="entry name" value="Ribokinase-like"/>
    <property type="match status" value="1"/>
</dbReference>